<dbReference type="FunFam" id="3.10.110.10:FF:000093">
    <property type="entry name" value="Ubiquitin conjugating enzyme (UbcF), putative"/>
    <property type="match status" value="1"/>
</dbReference>
<dbReference type="InterPro" id="IPR000608">
    <property type="entry name" value="UBC"/>
</dbReference>
<dbReference type="SMART" id="SM00212">
    <property type="entry name" value="UBCc"/>
    <property type="match status" value="1"/>
</dbReference>
<dbReference type="PANTHER" id="PTHR24067">
    <property type="entry name" value="UBIQUITIN-CONJUGATING ENZYME E2"/>
    <property type="match status" value="1"/>
</dbReference>
<dbReference type="Gene3D" id="3.10.110.10">
    <property type="entry name" value="Ubiquitin Conjugating Enzyme"/>
    <property type="match status" value="1"/>
</dbReference>
<keyword evidence="3" id="KW-0472">Membrane</keyword>
<proteinExistence type="predicted"/>
<evidence type="ECO:0000256" key="2">
    <source>
        <dbReference type="SAM" id="MobiDB-lite"/>
    </source>
</evidence>
<keyword evidence="1" id="KW-0833">Ubl conjugation pathway</keyword>
<feature type="compositionally biased region" description="Low complexity" evidence="2">
    <location>
        <begin position="246"/>
        <end position="264"/>
    </location>
</feature>
<dbReference type="Proteomes" id="UP000076874">
    <property type="component" value="Unassembled WGS sequence"/>
</dbReference>
<dbReference type="PROSITE" id="PS50127">
    <property type="entry name" value="UBC_2"/>
    <property type="match status" value="1"/>
</dbReference>
<sequence>MASGRVNAKSPTVRRILREAQELAAAPSADFAANPLETDLFEWHFTLRGPPSSVYAEGAYHGRILLPPTYPLRPPSFRFVTPSGRFEANREICLSISGHHEETWQPAWSLRTALVALRAFMETDPRGQVGGLDASDAVRRRLASESSAYRCATCGRSNAAILQENAAAVAVAAAKRKAEAKIRDAVAAANSSSSSNNPVLGTPTVPPEMRFIFRDELELSTGAASESGNKESNLGDGDAPSPAKKPLVSSPLSQSLPSISAPLSRGCSPPPAVAAAPFQTVPIPTTALLPPEVTDAADAADATGEAERSVITISSLQPQPSPQPSPRPLATTHSPPQVALRAHRLRHHSDDAVPLWVDRCIVALCVVLIGALLRMVFA</sequence>
<feature type="compositionally biased region" description="Low complexity" evidence="2">
    <location>
        <begin position="187"/>
        <end position="197"/>
    </location>
</feature>
<feature type="domain" description="UBC core" evidence="4">
    <location>
        <begin position="11"/>
        <end position="161"/>
    </location>
</feature>
<evidence type="ECO:0000256" key="1">
    <source>
        <dbReference type="ARBA" id="ARBA00022786"/>
    </source>
</evidence>
<evidence type="ECO:0000313" key="6">
    <source>
        <dbReference type="Proteomes" id="UP000076874"/>
    </source>
</evidence>
<feature type="compositionally biased region" description="Polar residues" evidence="2">
    <location>
        <begin position="222"/>
        <end position="232"/>
    </location>
</feature>
<dbReference type="OrthoDB" id="1158011at2759"/>
<dbReference type="InterPro" id="IPR016135">
    <property type="entry name" value="UBQ-conjugating_enzyme/RWD"/>
</dbReference>
<evidence type="ECO:0000256" key="3">
    <source>
        <dbReference type="SAM" id="Phobius"/>
    </source>
</evidence>
<keyword evidence="3" id="KW-1133">Transmembrane helix</keyword>
<feature type="transmembrane region" description="Helical" evidence="3">
    <location>
        <begin position="356"/>
        <end position="377"/>
    </location>
</feature>
<accession>A0A167LNS2</accession>
<comment type="caution">
    <text evidence="5">The sequence shown here is derived from an EMBL/GenBank/DDBJ whole genome shotgun (WGS) entry which is preliminary data.</text>
</comment>
<feature type="region of interest" description="Disordered" evidence="2">
    <location>
        <begin position="222"/>
        <end position="271"/>
    </location>
</feature>
<dbReference type="EMBL" id="AZHD01000031">
    <property type="protein sequence ID" value="OAA53307.1"/>
    <property type="molecule type" value="Genomic_DNA"/>
</dbReference>
<organism evidence="5 6">
    <name type="scientific">Niveomyces insectorum RCEF 264</name>
    <dbReference type="NCBI Taxonomy" id="1081102"/>
    <lineage>
        <taxon>Eukaryota</taxon>
        <taxon>Fungi</taxon>
        <taxon>Dikarya</taxon>
        <taxon>Ascomycota</taxon>
        <taxon>Pezizomycotina</taxon>
        <taxon>Sordariomycetes</taxon>
        <taxon>Hypocreomycetidae</taxon>
        <taxon>Hypocreales</taxon>
        <taxon>Cordycipitaceae</taxon>
        <taxon>Niveomyces</taxon>
    </lineage>
</organism>
<dbReference type="InterPro" id="IPR050113">
    <property type="entry name" value="Ub_conjugating_enzyme"/>
</dbReference>
<keyword evidence="6" id="KW-1185">Reference proteome</keyword>
<gene>
    <name evidence="5" type="ORF">SPI_09463</name>
</gene>
<name>A0A167LNS2_9HYPO</name>
<dbReference type="SUPFAM" id="SSF54495">
    <property type="entry name" value="UBC-like"/>
    <property type="match status" value="1"/>
</dbReference>
<dbReference type="AlphaFoldDB" id="A0A167LNS2"/>
<dbReference type="Pfam" id="PF00179">
    <property type="entry name" value="UQ_con"/>
    <property type="match status" value="1"/>
</dbReference>
<evidence type="ECO:0000259" key="4">
    <source>
        <dbReference type="PROSITE" id="PS50127"/>
    </source>
</evidence>
<keyword evidence="3" id="KW-0812">Transmembrane</keyword>
<feature type="region of interest" description="Disordered" evidence="2">
    <location>
        <begin position="313"/>
        <end position="336"/>
    </location>
</feature>
<evidence type="ECO:0000313" key="5">
    <source>
        <dbReference type="EMBL" id="OAA53307.1"/>
    </source>
</evidence>
<reference evidence="5 6" key="1">
    <citation type="journal article" date="2016" name="Genome Biol. Evol.">
        <title>Divergent and convergent evolution of fungal pathogenicity.</title>
        <authorList>
            <person name="Shang Y."/>
            <person name="Xiao G."/>
            <person name="Zheng P."/>
            <person name="Cen K."/>
            <person name="Zhan S."/>
            <person name="Wang C."/>
        </authorList>
    </citation>
    <scope>NUCLEOTIDE SEQUENCE [LARGE SCALE GENOMIC DNA]</scope>
    <source>
        <strain evidence="5 6">RCEF 264</strain>
    </source>
</reference>
<dbReference type="STRING" id="1081102.A0A167LNS2"/>
<dbReference type="CDD" id="cd23799">
    <property type="entry name" value="UBCc_UBE2J"/>
    <property type="match status" value="1"/>
</dbReference>
<protein>
    <submittedName>
        <fullName evidence="5">Ubiquitin-conjugating enzyme/RWD-like protein</fullName>
    </submittedName>
</protein>
<feature type="region of interest" description="Disordered" evidence="2">
    <location>
        <begin position="187"/>
        <end position="206"/>
    </location>
</feature>